<accession>A0A382XKW3</accession>
<proteinExistence type="predicted"/>
<dbReference type="GO" id="GO:0020037">
    <property type="term" value="F:heme binding"/>
    <property type="evidence" value="ECO:0007669"/>
    <property type="project" value="InterPro"/>
</dbReference>
<gene>
    <name evidence="5" type="ORF">METZ01_LOCUS424626</name>
</gene>
<dbReference type="PANTHER" id="PTHR33751:SF9">
    <property type="entry name" value="CYTOCHROME C4"/>
    <property type="match status" value="1"/>
</dbReference>
<dbReference type="Gene3D" id="1.10.760.10">
    <property type="entry name" value="Cytochrome c-like domain"/>
    <property type="match status" value="2"/>
</dbReference>
<dbReference type="GO" id="GO:0042597">
    <property type="term" value="C:periplasmic space"/>
    <property type="evidence" value="ECO:0007669"/>
    <property type="project" value="UniProtKB-SubCell"/>
</dbReference>
<dbReference type="AlphaFoldDB" id="A0A382XKW3"/>
<sequence length="159" mass="18106">MKNSLTILFLFLSIFWSAEMFADEYADISPQLTLCFTCHGQNGVSTQPKYPIIAGQHFYYLYVQLKDFKSGYRASEIMGPMAKLLGKNQMKALAKFFSEQKWPNIGYRPIEERDQLGETSAASGQCVQCHLGGYEGDSRIPRLAGQYPEYLNNTMLDFK</sequence>
<feature type="non-terminal residue" evidence="5">
    <location>
        <position position="159"/>
    </location>
</feature>
<dbReference type="GO" id="GO:0005506">
    <property type="term" value="F:iron ion binding"/>
    <property type="evidence" value="ECO:0007669"/>
    <property type="project" value="InterPro"/>
</dbReference>
<organism evidence="5">
    <name type="scientific">marine metagenome</name>
    <dbReference type="NCBI Taxonomy" id="408172"/>
    <lineage>
        <taxon>unclassified sequences</taxon>
        <taxon>metagenomes</taxon>
        <taxon>ecological metagenomes</taxon>
    </lineage>
</organism>
<dbReference type="PANTHER" id="PTHR33751">
    <property type="entry name" value="CBB3-TYPE CYTOCHROME C OXIDASE SUBUNIT FIXP"/>
    <property type="match status" value="1"/>
</dbReference>
<name>A0A382XKW3_9ZZZZ</name>
<dbReference type="SUPFAM" id="SSF46626">
    <property type="entry name" value="Cytochrome c"/>
    <property type="match status" value="2"/>
</dbReference>
<evidence type="ECO:0000256" key="2">
    <source>
        <dbReference type="ARBA" id="ARBA00022448"/>
    </source>
</evidence>
<dbReference type="InterPro" id="IPR024167">
    <property type="entry name" value="Cytochrome_c4-like"/>
</dbReference>
<evidence type="ECO:0000256" key="4">
    <source>
        <dbReference type="ARBA" id="ARBA00022982"/>
    </source>
</evidence>
<evidence type="ECO:0008006" key="6">
    <source>
        <dbReference type="Google" id="ProtNLM"/>
    </source>
</evidence>
<comment type="subcellular location">
    <subcellularLocation>
        <location evidence="1">Periplasm</location>
    </subcellularLocation>
</comment>
<dbReference type="InterPro" id="IPR036909">
    <property type="entry name" value="Cyt_c-like_dom_sf"/>
</dbReference>
<keyword evidence="3" id="KW-0574">Periplasm</keyword>
<keyword evidence="4" id="KW-0249">Electron transport</keyword>
<dbReference type="EMBL" id="UINC01168641">
    <property type="protein sequence ID" value="SVD71772.1"/>
    <property type="molecule type" value="Genomic_DNA"/>
</dbReference>
<evidence type="ECO:0000313" key="5">
    <source>
        <dbReference type="EMBL" id="SVD71772.1"/>
    </source>
</evidence>
<dbReference type="GO" id="GO:0009055">
    <property type="term" value="F:electron transfer activity"/>
    <property type="evidence" value="ECO:0007669"/>
    <property type="project" value="InterPro"/>
</dbReference>
<evidence type="ECO:0000256" key="1">
    <source>
        <dbReference type="ARBA" id="ARBA00004418"/>
    </source>
</evidence>
<dbReference type="PIRSF" id="PIRSF000005">
    <property type="entry name" value="Cytochrome_c4"/>
    <property type="match status" value="1"/>
</dbReference>
<keyword evidence="2" id="KW-0813">Transport</keyword>
<reference evidence="5" key="1">
    <citation type="submission" date="2018-05" db="EMBL/GenBank/DDBJ databases">
        <authorList>
            <person name="Lanie J.A."/>
            <person name="Ng W.-L."/>
            <person name="Kazmierczak K.M."/>
            <person name="Andrzejewski T.M."/>
            <person name="Davidsen T.M."/>
            <person name="Wayne K.J."/>
            <person name="Tettelin H."/>
            <person name="Glass J.I."/>
            <person name="Rusch D."/>
            <person name="Podicherti R."/>
            <person name="Tsui H.-C.T."/>
            <person name="Winkler M.E."/>
        </authorList>
    </citation>
    <scope>NUCLEOTIDE SEQUENCE</scope>
</reference>
<protein>
    <recommendedName>
        <fullName evidence="6">Cytochrome c domain-containing protein</fullName>
    </recommendedName>
</protein>
<evidence type="ECO:0000256" key="3">
    <source>
        <dbReference type="ARBA" id="ARBA00022764"/>
    </source>
</evidence>
<dbReference type="InterPro" id="IPR050597">
    <property type="entry name" value="Cytochrome_c_Oxidase_Subunit"/>
</dbReference>